<protein>
    <submittedName>
        <fullName evidence="2">Uncharacterized protein</fullName>
    </submittedName>
</protein>
<comment type="caution">
    <text evidence="2">The sequence shown here is derived from an EMBL/GenBank/DDBJ whole genome shotgun (WGS) entry which is preliminary data.</text>
</comment>
<evidence type="ECO:0000313" key="2">
    <source>
        <dbReference type="EMBL" id="GBP27194.1"/>
    </source>
</evidence>
<dbReference type="Proteomes" id="UP000299102">
    <property type="component" value="Unassembled WGS sequence"/>
</dbReference>
<evidence type="ECO:0000313" key="3">
    <source>
        <dbReference type="Proteomes" id="UP000299102"/>
    </source>
</evidence>
<sequence>MLGRFREVAHRQRNDVRMRRRRDGKADAAYEACHYFVDDVAEPWREPGIMSLSYPCQRSARHRAERQVAPAGLFCKLDTIPSVSSPRERAMTTPLSRADVILSSYRFVTPKRSPPRTAIVCRFRSTQPGVLAKRQSETTAEQTRNQKAQPFRVPRTAGQRPASIERVRSKHSLRASGSTLNCPCVRPAREGLLNYEGLGFDKTARGCTSTA</sequence>
<dbReference type="AlphaFoldDB" id="A0A4C1UMU0"/>
<organism evidence="2 3">
    <name type="scientific">Eumeta variegata</name>
    <name type="common">Bagworm moth</name>
    <name type="synonym">Eumeta japonica</name>
    <dbReference type="NCBI Taxonomy" id="151549"/>
    <lineage>
        <taxon>Eukaryota</taxon>
        <taxon>Metazoa</taxon>
        <taxon>Ecdysozoa</taxon>
        <taxon>Arthropoda</taxon>
        <taxon>Hexapoda</taxon>
        <taxon>Insecta</taxon>
        <taxon>Pterygota</taxon>
        <taxon>Neoptera</taxon>
        <taxon>Endopterygota</taxon>
        <taxon>Lepidoptera</taxon>
        <taxon>Glossata</taxon>
        <taxon>Ditrysia</taxon>
        <taxon>Tineoidea</taxon>
        <taxon>Psychidae</taxon>
        <taxon>Oiketicinae</taxon>
        <taxon>Eumeta</taxon>
    </lineage>
</organism>
<reference evidence="2 3" key="1">
    <citation type="journal article" date="2019" name="Commun. Biol.">
        <title>The bagworm genome reveals a unique fibroin gene that provides high tensile strength.</title>
        <authorList>
            <person name="Kono N."/>
            <person name="Nakamura H."/>
            <person name="Ohtoshi R."/>
            <person name="Tomita M."/>
            <person name="Numata K."/>
            <person name="Arakawa K."/>
        </authorList>
    </citation>
    <scope>NUCLEOTIDE SEQUENCE [LARGE SCALE GENOMIC DNA]</scope>
</reference>
<gene>
    <name evidence="2" type="ORF">EVAR_15967_1</name>
</gene>
<accession>A0A4C1UMU0</accession>
<evidence type="ECO:0000256" key="1">
    <source>
        <dbReference type="SAM" id="MobiDB-lite"/>
    </source>
</evidence>
<proteinExistence type="predicted"/>
<feature type="region of interest" description="Disordered" evidence="1">
    <location>
        <begin position="133"/>
        <end position="166"/>
    </location>
</feature>
<keyword evidence="3" id="KW-1185">Reference proteome</keyword>
<dbReference type="EMBL" id="BGZK01000190">
    <property type="protein sequence ID" value="GBP27194.1"/>
    <property type="molecule type" value="Genomic_DNA"/>
</dbReference>
<name>A0A4C1UMU0_EUMVA</name>
<feature type="compositionally biased region" description="Polar residues" evidence="1">
    <location>
        <begin position="137"/>
        <end position="148"/>
    </location>
</feature>